<accession>A0ABN7RJY3</accession>
<organism evidence="1 2">
    <name type="scientific">Oikopleura dioica</name>
    <name type="common">Tunicate</name>
    <dbReference type="NCBI Taxonomy" id="34765"/>
    <lineage>
        <taxon>Eukaryota</taxon>
        <taxon>Metazoa</taxon>
        <taxon>Chordata</taxon>
        <taxon>Tunicata</taxon>
        <taxon>Appendicularia</taxon>
        <taxon>Copelata</taxon>
        <taxon>Oikopleuridae</taxon>
        <taxon>Oikopleura</taxon>
    </lineage>
</organism>
<dbReference type="EMBL" id="OU015568">
    <property type="protein sequence ID" value="CAG5077573.1"/>
    <property type="molecule type" value="Genomic_DNA"/>
</dbReference>
<gene>
    <name evidence="1" type="ORF">OKIOD_LOCUS316</name>
</gene>
<name>A0ABN7RJY3_OIKDI</name>
<dbReference type="Proteomes" id="UP001158576">
    <property type="component" value="Chromosome PAR"/>
</dbReference>
<keyword evidence="2" id="KW-1185">Reference proteome</keyword>
<reference evidence="1 2" key="1">
    <citation type="submission" date="2021-04" db="EMBL/GenBank/DDBJ databases">
        <authorList>
            <person name="Bliznina A."/>
        </authorList>
    </citation>
    <scope>NUCLEOTIDE SEQUENCE [LARGE SCALE GENOMIC DNA]</scope>
</reference>
<evidence type="ECO:0000313" key="1">
    <source>
        <dbReference type="EMBL" id="CAG5077573.1"/>
    </source>
</evidence>
<sequence length="145" mass="17265">MEFQFKLFELGRLQKAEKILKGFLHNHAKKRNFQKVLENILSIVENYQNAIVDFGIDHEDFELERISCFVEIIIQSTISCSLYCQREIDELQKLYGQEDFGLISRKCRDALLTFWQKGIMLKPRIKNALDHGWNRETFIILLKRI</sequence>
<proteinExistence type="predicted"/>
<evidence type="ECO:0000313" key="2">
    <source>
        <dbReference type="Proteomes" id="UP001158576"/>
    </source>
</evidence>
<protein>
    <submittedName>
        <fullName evidence="1">Oidioi.mRNA.OKI2018_I69.PAR.g8758.t1.cds</fullName>
    </submittedName>
</protein>